<dbReference type="NCBIfam" id="TIGR01814">
    <property type="entry name" value="kynureninase"/>
    <property type="match status" value="1"/>
</dbReference>
<comment type="catalytic activity">
    <reaction evidence="6">
        <text>3-hydroxy-L-kynurenine + H2O = 3-hydroxyanthranilate + L-alanine + H(+)</text>
        <dbReference type="Rhea" id="RHEA:25143"/>
        <dbReference type="ChEBI" id="CHEBI:15377"/>
        <dbReference type="ChEBI" id="CHEBI:15378"/>
        <dbReference type="ChEBI" id="CHEBI:36559"/>
        <dbReference type="ChEBI" id="CHEBI:57972"/>
        <dbReference type="ChEBI" id="CHEBI:58125"/>
        <dbReference type="EC" id="3.7.1.3"/>
    </reaction>
</comment>
<evidence type="ECO:0000256" key="2">
    <source>
        <dbReference type="ARBA" id="ARBA00022801"/>
    </source>
</evidence>
<dbReference type="Gene3D" id="3.90.1150.10">
    <property type="entry name" value="Aspartate Aminotransferase, domain 1"/>
    <property type="match status" value="1"/>
</dbReference>
<keyword evidence="2 4" id="KW-0378">Hydrolase</keyword>
<dbReference type="HAMAP" id="MF_01970">
    <property type="entry name" value="Kynureninase"/>
    <property type="match status" value="1"/>
</dbReference>
<dbReference type="Pfam" id="PF22580">
    <property type="entry name" value="KYNU_C"/>
    <property type="match status" value="1"/>
</dbReference>
<dbReference type="InterPro" id="IPR015422">
    <property type="entry name" value="PyrdxlP-dep_Trfase_small"/>
</dbReference>
<reference evidence="7 8" key="1">
    <citation type="submission" date="2020-04" db="EMBL/GenBank/DDBJ databases">
        <title>Zoogloea sp. G-4-1-14 isolated from soil.</title>
        <authorList>
            <person name="Dahal R.H."/>
        </authorList>
    </citation>
    <scope>NUCLEOTIDE SEQUENCE [LARGE SCALE GENOMIC DNA]</scope>
    <source>
        <strain evidence="7 8">G-4-1-14</strain>
    </source>
</reference>
<dbReference type="GO" id="GO:0009435">
    <property type="term" value="P:NAD+ biosynthetic process"/>
    <property type="evidence" value="ECO:0007669"/>
    <property type="project" value="UniProtKB-UniRule"/>
</dbReference>
<evidence type="ECO:0000256" key="1">
    <source>
        <dbReference type="ARBA" id="ARBA00022642"/>
    </source>
</evidence>
<dbReference type="GO" id="GO:0030170">
    <property type="term" value="F:pyridoxal phosphate binding"/>
    <property type="evidence" value="ECO:0007669"/>
    <property type="project" value="UniProtKB-UniRule"/>
</dbReference>
<feature type="binding site" evidence="4">
    <location>
        <position position="201"/>
    </location>
    <ligand>
        <name>pyridoxal 5'-phosphate</name>
        <dbReference type="ChEBI" id="CHEBI:597326"/>
    </ligand>
</feature>
<name>A0A848GAX9_9RHOO</name>
<organism evidence="7 8">
    <name type="scientific">Zoogloea dura</name>
    <dbReference type="NCBI Taxonomy" id="2728840"/>
    <lineage>
        <taxon>Bacteria</taxon>
        <taxon>Pseudomonadati</taxon>
        <taxon>Pseudomonadota</taxon>
        <taxon>Betaproteobacteria</taxon>
        <taxon>Rhodocyclales</taxon>
        <taxon>Zoogloeaceae</taxon>
        <taxon>Zoogloea</taxon>
    </lineage>
</organism>
<proteinExistence type="inferred from homology"/>
<accession>A0A848GAX9</accession>
<dbReference type="SUPFAM" id="SSF53383">
    <property type="entry name" value="PLP-dependent transferases"/>
    <property type="match status" value="1"/>
</dbReference>
<dbReference type="AlphaFoldDB" id="A0A848GAX9"/>
<evidence type="ECO:0000256" key="4">
    <source>
        <dbReference type="HAMAP-Rule" id="MF_01970"/>
    </source>
</evidence>
<dbReference type="EMBL" id="JABBGA010000024">
    <property type="protein sequence ID" value="NML28292.1"/>
    <property type="molecule type" value="Genomic_DNA"/>
</dbReference>
<dbReference type="PANTHER" id="PTHR14084">
    <property type="entry name" value="KYNURENINASE"/>
    <property type="match status" value="1"/>
</dbReference>
<feature type="binding site" evidence="4">
    <location>
        <begin position="129"/>
        <end position="132"/>
    </location>
    <ligand>
        <name>pyridoxal 5'-phosphate</name>
        <dbReference type="ChEBI" id="CHEBI:597326"/>
    </ligand>
</feature>
<dbReference type="RefSeq" id="WP_169147821.1">
    <property type="nucleotide sequence ID" value="NZ_JABBGA010000024.1"/>
</dbReference>
<sequence length="416" mass="46022">MHTRERCIEADLVDPLAPLRQEFELPEGVIYLDGNSLGVLPRAARARSLDVLEKEWGVGLVRSWNTAGWFALPSRLGDKLGRLLGAGDGEVVVTDTTSLNLFKALAAALRIQQVERPGRRIILSERDNFPTDLYMVQGMIDLLQQGYELRLTDDSLSLQEALSDDVAVVLLSHVNYRTGTMYDMAATTAQAHAAGALLIWDLAHSAGAVPVDLQGADADFAVGCTYKYLNGGPGSPAFIWVSPRHQARFWQPLSGWWGHNRPFDMAVDYTPDRGIRRFLCGTQPMLSMSLVECGLDVALKADMAAVRAKSLVLTDLFIELVEARCASHPLTLITPRDHAVRGSHVSFLHPDGYAVMQALIDRGVIGDYREPEVLRFGITPLYVGQTDVWDAVEILRDILDTRAWDRPEYARRSAVT</sequence>
<evidence type="ECO:0000313" key="7">
    <source>
        <dbReference type="EMBL" id="NML28292.1"/>
    </source>
</evidence>
<comment type="caution">
    <text evidence="4">Lacks conserved residue(s) required for the propagation of feature annotation.</text>
</comment>
<dbReference type="GO" id="GO:0019805">
    <property type="term" value="P:quinolinate biosynthetic process"/>
    <property type="evidence" value="ECO:0007669"/>
    <property type="project" value="UniProtKB-UniRule"/>
</dbReference>
<dbReference type="FunFam" id="3.40.640.10:FF:000107">
    <property type="entry name" value="Kynureninase"/>
    <property type="match status" value="1"/>
</dbReference>
<gene>
    <name evidence="4 7" type="primary">kynU</name>
    <name evidence="7" type="ORF">HHL15_21240</name>
</gene>
<feature type="binding site" evidence="4">
    <location>
        <position position="282"/>
    </location>
    <ligand>
        <name>pyridoxal 5'-phosphate</name>
        <dbReference type="ChEBI" id="CHEBI:597326"/>
    </ligand>
</feature>
<dbReference type="InterPro" id="IPR015421">
    <property type="entry name" value="PyrdxlP-dep_Trfase_major"/>
</dbReference>
<dbReference type="EC" id="3.7.1.3" evidence="4 5"/>
<feature type="binding site" evidence="4">
    <location>
        <position position="97"/>
    </location>
    <ligand>
        <name>pyridoxal 5'-phosphate</name>
        <dbReference type="ChEBI" id="CHEBI:597326"/>
    </ligand>
</feature>
<keyword evidence="3 4" id="KW-0663">Pyridoxal phosphate</keyword>
<keyword evidence="1 4" id="KW-0662">Pyridine nucleotide biosynthesis</keyword>
<keyword evidence="8" id="KW-1185">Reference proteome</keyword>
<comment type="pathway">
    <text evidence="4 6">Amino-acid degradation; L-kynurenine degradation; L-alanine and anthranilate from L-kynurenine: step 1/1.</text>
</comment>
<comment type="pathway">
    <text evidence="4 6">Cofactor biosynthesis; NAD(+) biosynthesis; quinolinate from L-kynurenine: step 2/3.</text>
</comment>
<protein>
    <recommendedName>
        <fullName evidence="4 5">Kynureninase</fullName>
        <ecNumber evidence="4 5">3.7.1.3</ecNumber>
    </recommendedName>
    <alternativeName>
        <fullName evidence="4">L-kynurenine hydrolase</fullName>
    </alternativeName>
</protein>
<dbReference type="Gene3D" id="3.40.640.10">
    <property type="entry name" value="Type I PLP-dependent aspartate aminotransferase-like (Major domain)"/>
    <property type="match status" value="1"/>
</dbReference>
<comment type="cofactor">
    <cofactor evidence="4 6">
        <name>pyridoxal 5'-phosphate</name>
        <dbReference type="ChEBI" id="CHEBI:597326"/>
    </cofactor>
</comment>
<feature type="binding site" evidence="4">
    <location>
        <position position="226"/>
    </location>
    <ligand>
        <name>pyridoxal 5'-phosphate</name>
        <dbReference type="ChEBI" id="CHEBI:597326"/>
    </ligand>
</feature>
<feature type="modified residue" description="N6-(pyridoxal phosphate)lysine" evidence="4">
    <location>
        <position position="227"/>
    </location>
</feature>
<feature type="binding site" evidence="4">
    <location>
        <position position="98"/>
    </location>
    <ligand>
        <name>pyridoxal 5'-phosphate</name>
        <dbReference type="ChEBI" id="CHEBI:597326"/>
    </ligand>
</feature>
<comment type="similarity">
    <text evidence="4 6">Belongs to the kynureninase family.</text>
</comment>
<dbReference type="PIRSF" id="PIRSF038800">
    <property type="entry name" value="KYNU"/>
    <property type="match status" value="1"/>
</dbReference>
<dbReference type="GO" id="GO:0097053">
    <property type="term" value="P:L-kynurenine catabolic process"/>
    <property type="evidence" value="ECO:0007669"/>
    <property type="project" value="UniProtKB-UniRule"/>
</dbReference>
<dbReference type="GO" id="GO:0030429">
    <property type="term" value="F:kynureninase activity"/>
    <property type="evidence" value="ECO:0007669"/>
    <property type="project" value="UniProtKB-UniRule"/>
</dbReference>
<dbReference type="GO" id="GO:0019441">
    <property type="term" value="P:L-tryptophan catabolic process to kynurenine"/>
    <property type="evidence" value="ECO:0007669"/>
    <property type="project" value="TreeGrafter"/>
</dbReference>
<evidence type="ECO:0000256" key="3">
    <source>
        <dbReference type="ARBA" id="ARBA00022898"/>
    </source>
</evidence>
<comment type="caution">
    <text evidence="7">The sequence shown here is derived from an EMBL/GenBank/DDBJ whole genome shotgun (WGS) entry which is preliminary data.</text>
</comment>
<dbReference type="InterPro" id="IPR010111">
    <property type="entry name" value="Kynureninase"/>
</dbReference>
<comment type="catalytic activity">
    <reaction evidence="4 6">
        <text>L-kynurenine + H2O = anthranilate + L-alanine + H(+)</text>
        <dbReference type="Rhea" id="RHEA:16813"/>
        <dbReference type="ChEBI" id="CHEBI:15377"/>
        <dbReference type="ChEBI" id="CHEBI:15378"/>
        <dbReference type="ChEBI" id="CHEBI:16567"/>
        <dbReference type="ChEBI" id="CHEBI:57959"/>
        <dbReference type="ChEBI" id="CHEBI:57972"/>
        <dbReference type="EC" id="3.7.1.3"/>
    </reaction>
</comment>
<dbReference type="InterPro" id="IPR015424">
    <property type="entry name" value="PyrdxlP-dep_Trfase"/>
</dbReference>
<evidence type="ECO:0000313" key="8">
    <source>
        <dbReference type="Proteomes" id="UP000580043"/>
    </source>
</evidence>
<comment type="function">
    <text evidence="4 6">Catalyzes the cleavage of L-kynurenine (L-Kyn) and L-3-hydroxykynurenine (L-3OHKyn) into anthranilic acid (AA) and 3-hydroxyanthranilic acid (3-OHAA), respectively.</text>
</comment>
<dbReference type="UniPathway" id="UPA00253">
    <property type="reaction ID" value="UER00329"/>
</dbReference>
<dbReference type="GO" id="GO:0005737">
    <property type="term" value="C:cytoplasm"/>
    <property type="evidence" value="ECO:0007669"/>
    <property type="project" value="UniProtKB-UniRule"/>
</dbReference>
<dbReference type="Proteomes" id="UP000580043">
    <property type="component" value="Unassembled WGS sequence"/>
</dbReference>
<feature type="binding site" evidence="4">
    <location>
        <position position="204"/>
    </location>
    <ligand>
        <name>pyridoxal 5'-phosphate</name>
        <dbReference type="ChEBI" id="CHEBI:597326"/>
    </ligand>
</feature>
<evidence type="ECO:0000256" key="5">
    <source>
        <dbReference type="NCBIfam" id="TIGR01814"/>
    </source>
</evidence>
<dbReference type="UniPathway" id="UPA00334">
    <property type="reaction ID" value="UER00455"/>
</dbReference>
<evidence type="ECO:0000256" key="6">
    <source>
        <dbReference type="PIRNR" id="PIRNR038800"/>
    </source>
</evidence>
<dbReference type="PANTHER" id="PTHR14084:SF0">
    <property type="entry name" value="KYNURENINASE"/>
    <property type="match status" value="1"/>
</dbReference>
<feature type="binding site" evidence="4">
    <location>
        <position position="256"/>
    </location>
    <ligand>
        <name>pyridoxal 5'-phosphate</name>
        <dbReference type="ChEBI" id="CHEBI:597326"/>
    </ligand>
</feature>
<comment type="subunit">
    <text evidence="4 6">Homodimer.</text>
</comment>
<dbReference type="GO" id="GO:0043420">
    <property type="term" value="P:anthranilate metabolic process"/>
    <property type="evidence" value="ECO:0007669"/>
    <property type="project" value="TreeGrafter"/>
</dbReference>